<dbReference type="EMBL" id="QZWG01000010">
    <property type="protein sequence ID" value="RZB87375.1"/>
    <property type="molecule type" value="Genomic_DNA"/>
</dbReference>
<dbReference type="InterPro" id="IPR001680">
    <property type="entry name" value="WD40_rpt"/>
</dbReference>
<evidence type="ECO:0000256" key="1">
    <source>
        <dbReference type="ARBA" id="ARBA00004623"/>
    </source>
</evidence>
<comment type="subcellular location">
    <subcellularLocation>
        <location evidence="1">Preautophagosomal structure membrane</location>
        <topology evidence="1">Peripheral membrane protein</topology>
    </subcellularLocation>
</comment>
<comment type="similarity">
    <text evidence="4">Belongs to the WD repeat PROPPIN family.</text>
</comment>
<dbReference type="SMART" id="SM00320">
    <property type="entry name" value="WD40"/>
    <property type="match status" value="3"/>
</dbReference>
<dbReference type="InterPro" id="IPR036322">
    <property type="entry name" value="WD40_repeat_dom_sf"/>
</dbReference>
<dbReference type="Gramene" id="XM_028329877.1">
    <property type="protein sequence ID" value="XP_028185678.1"/>
    <property type="gene ID" value="LOC114372366"/>
</dbReference>
<dbReference type="InterPro" id="IPR048720">
    <property type="entry name" value="PROPPIN"/>
</dbReference>
<evidence type="ECO:0000256" key="4">
    <source>
        <dbReference type="ARBA" id="ARBA00025740"/>
    </source>
</evidence>
<dbReference type="Gene3D" id="2.130.10.10">
    <property type="entry name" value="YVTN repeat-like/Quinoprotein amine dehydrogenase"/>
    <property type="match status" value="2"/>
</dbReference>
<proteinExistence type="inferred from homology"/>
<dbReference type="InterPro" id="IPR015943">
    <property type="entry name" value="WD40/YVTN_repeat-like_dom_sf"/>
</dbReference>
<dbReference type="Pfam" id="PF21032">
    <property type="entry name" value="PROPPIN"/>
    <property type="match status" value="1"/>
</dbReference>
<keyword evidence="2" id="KW-0853">WD repeat</keyword>
<evidence type="ECO:0000313" key="6">
    <source>
        <dbReference type="EMBL" id="RZB87375.1"/>
    </source>
</evidence>
<dbReference type="Proteomes" id="UP000289340">
    <property type="component" value="Chromosome 10"/>
</dbReference>
<organism evidence="6 7">
    <name type="scientific">Glycine soja</name>
    <name type="common">Wild soybean</name>
    <dbReference type="NCBI Taxonomy" id="3848"/>
    <lineage>
        <taxon>Eukaryota</taxon>
        <taxon>Viridiplantae</taxon>
        <taxon>Streptophyta</taxon>
        <taxon>Embryophyta</taxon>
        <taxon>Tracheophyta</taxon>
        <taxon>Spermatophyta</taxon>
        <taxon>Magnoliopsida</taxon>
        <taxon>eudicotyledons</taxon>
        <taxon>Gunneridae</taxon>
        <taxon>Pentapetalae</taxon>
        <taxon>rosids</taxon>
        <taxon>fabids</taxon>
        <taxon>Fabales</taxon>
        <taxon>Fabaceae</taxon>
        <taxon>Papilionoideae</taxon>
        <taxon>50 kb inversion clade</taxon>
        <taxon>NPAAA clade</taxon>
        <taxon>indigoferoid/millettioid clade</taxon>
        <taxon>Phaseoleae</taxon>
        <taxon>Glycine</taxon>
        <taxon>Glycine subgen. Soja</taxon>
    </lineage>
</organism>
<name>A0A445IMV2_GLYSO</name>
<evidence type="ECO:0000313" key="7">
    <source>
        <dbReference type="Proteomes" id="UP000289340"/>
    </source>
</evidence>
<evidence type="ECO:0000256" key="2">
    <source>
        <dbReference type="ARBA" id="ARBA00022574"/>
    </source>
</evidence>
<protein>
    <submittedName>
        <fullName evidence="6">Autophagy-related protein 18a isoform A</fullName>
    </submittedName>
</protein>
<dbReference type="FunFam" id="2.130.10.10:FF:001083">
    <property type="entry name" value="Autophagy-related protein 18a isoform A"/>
    <property type="match status" value="1"/>
</dbReference>
<keyword evidence="3" id="KW-0677">Repeat</keyword>
<gene>
    <name evidence="6" type="ORF">D0Y65_027145</name>
</gene>
<dbReference type="SMR" id="A0A445IMV2"/>
<dbReference type="AlphaFoldDB" id="A0A445IMV2"/>
<dbReference type="SUPFAM" id="SSF50978">
    <property type="entry name" value="WD40 repeat-like"/>
    <property type="match status" value="1"/>
</dbReference>
<dbReference type="GO" id="GO:0034045">
    <property type="term" value="C:phagophore assembly site membrane"/>
    <property type="evidence" value="ECO:0007669"/>
    <property type="project" value="UniProtKB-SubCell"/>
</dbReference>
<comment type="caution">
    <text evidence="6">The sequence shown here is derived from an EMBL/GenBank/DDBJ whole genome shotgun (WGS) entry which is preliminary data.</text>
</comment>
<evidence type="ECO:0000256" key="3">
    <source>
        <dbReference type="ARBA" id="ARBA00022737"/>
    </source>
</evidence>
<reference evidence="6 7" key="1">
    <citation type="submission" date="2018-09" db="EMBL/GenBank/DDBJ databases">
        <title>A high-quality reference genome of wild soybean provides a powerful tool to mine soybean genomes.</title>
        <authorList>
            <person name="Xie M."/>
            <person name="Chung C.Y.L."/>
            <person name="Li M.-W."/>
            <person name="Wong F.-L."/>
            <person name="Chan T.-F."/>
            <person name="Lam H.-M."/>
        </authorList>
    </citation>
    <scope>NUCLEOTIDE SEQUENCE [LARGE SCALE GENOMIC DNA]</scope>
    <source>
        <strain evidence="7">cv. W05</strain>
        <tissue evidence="6">Hypocotyl of etiolated seedlings</tissue>
    </source>
</reference>
<dbReference type="PANTHER" id="PTHR11227">
    <property type="entry name" value="WD-REPEAT PROTEIN INTERACTING WITH PHOSPHOINOSIDES WIPI -RELATED"/>
    <property type="match status" value="1"/>
</dbReference>
<sequence length="376" mass="41626">MSQTLGSDEPPQTTDSHTPSLLHLSFNQDSGCFAAATDRGFRIYNCDPFREIFRHDFGSGGGGVALVHMLFRCNILAFVGASSSSSSSEPRYPPNKVMIWDDHQSRCIGELSFRSEVKGVRLRRDRIVVVLAHKIFVYNFSDLKVLHQIETIVNPKGLCDLSHVSATMVLVCPGLQKGQVRVEHYASKRTKFIMAHDSRIACFALTHDGRLLATASSKGTLVRLFNTLDGSLLQEVRRGADRAEIYCLAFSPTAQWLAVSSDKGTVHVFNLKVDSGLLGHDRSHGTSEANPSSPTAVSSLSFFKGVLPKYFSSEWSVAQFRLQEGLQYVVAFGHQKNTVVILGMDGSFYRCQFDSAAGGEMTQLEYYNFLKAEETF</sequence>
<accession>A0A445IMV2</accession>
<keyword evidence="7" id="KW-1185">Reference proteome</keyword>
<evidence type="ECO:0000256" key="5">
    <source>
        <dbReference type="SAM" id="MobiDB-lite"/>
    </source>
</evidence>
<feature type="region of interest" description="Disordered" evidence="5">
    <location>
        <begin position="1"/>
        <end position="20"/>
    </location>
</feature>